<dbReference type="SUPFAM" id="SSF159894">
    <property type="entry name" value="YgaC/TfoX-N like"/>
    <property type="match status" value="1"/>
</dbReference>
<dbReference type="EMBL" id="BNAI01000001">
    <property type="protein sequence ID" value="GHF09635.1"/>
    <property type="molecule type" value="Genomic_DNA"/>
</dbReference>
<sequence>MTDAMSEFDKVVETLGPEVERRKMMGSPILMRDGKMVACLNGDLLAVKLGRNRPEHAEALKVPGAATWSPQPSRRGFTDWVGMPLAASGVWLDWVRTAIDLADEAALTAASKPAKPRTGKPGGGGGGGGI</sequence>
<dbReference type="RefSeq" id="WP_191282070.1">
    <property type="nucleotide sequence ID" value="NZ_BNAI01000001.1"/>
</dbReference>
<name>A0A8J3GP41_9MICO</name>
<comment type="caution">
    <text evidence="2">The sequence shown here is derived from an EMBL/GenBank/DDBJ whole genome shotgun (WGS) entry which is preliminary data.</text>
</comment>
<proteinExistence type="predicted"/>
<dbReference type="Gene3D" id="3.30.1460.30">
    <property type="entry name" value="YgaC/TfoX-N like chaperone"/>
    <property type="match status" value="1"/>
</dbReference>
<reference evidence="2" key="1">
    <citation type="journal article" date="2014" name="Int. J. Syst. Evol. Microbiol.">
        <title>Complete genome sequence of Corynebacterium casei LMG S-19264T (=DSM 44701T), isolated from a smear-ripened cheese.</title>
        <authorList>
            <consortium name="US DOE Joint Genome Institute (JGI-PGF)"/>
            <person name="Walter F."/>
            <person name="Albersmeier A."/>
            <person name="Kalinowski J."/>
            <person name="Ruckert C."/>
        </authorList>
    </citation>
    <scope>NUCLEOTIDE SEQUENCE</scope>
    <source>
        <strain evidence="2">CGMCC 1.16548</strain>
    </source>
</reference>
<evidence type="ECO:0008006" key="4">
    <source>
        <dbReference type="Google" id="ProtNLM"/>
    </source>
</evidence>
<dbReference type="AlphaFoldDB" id="A0A8J3GP41"/>
<evidence type="ECO:0000313" key="3">
    <source>
        <dbReference type="Proteomes" id="UP000617531"/>
    </source>
</evidence>
<accession>A0A8J3GP41</accession>
<keyword evidence="3" id="KW-1185">Reference proteome</keyword>
<gene>
    <name evidence="2" type="ORF">GCM10011600_08320</name>
</gene>
<feature type="region of interest" description="Disordered" evidence="1">
    <location>
        <begin position="108"/>
        <end position="130"/>
    </location>
</feature>
<feature type="compositionally biased region" description="Gly residues" evidence="1">
    <location>
        <begin position="120"/>
        <end position="130"/>
    </location>
</feature>
<evidence type="ECO:0000313" key="2">
    <source>
        <dbReference type="EMBL" id="GHF09635.1"/>
    </source>
</evidence>
<organism evidence="2 3">
    <name type="scientific">Pseudolysinimonas yzui</name>
    <dbReference type="NCBI Taxonomy" id="2708254"/>
    <lineage>
        <taxon>Bacteria</taxon>
        <taxon>Bacillati</taxon>
        <taxon>Actinomycetota</taxon>
        <taxon>Actinomycetes</taxon>
        <taxon>Micrococcales</taxon>
        <taxon>Microbacteriaceae</taxon>
        <taxon>Pseudolysinimonas</taxon>
    </lineage>
</organism>
<protein>
    <recommendedName>
        <fullName evidence="4">TfoX N-terminal domain-containing protein</fullName>
    </recommendedName>
</protein>
<evidence type="ECO:0000256" key="1">
    <source>
        <dbReference type="SAM" id="MobiDB-lite"/>
    </source>
</evidence>
<dbReference type="Proteomes" id="UP000617531">
    <property type="component" value="Unassembled WGS sequence"/>
</dbReference>
<reference evidence="2" key="2">
    <citation type="submission" date="2020-09" db="EMBL/GenBank/DDBJ databases">
        <authorList>
            <person name="Sun Q."/>
            <person name="Zhou Y."/>
        </authorList>
    </citation>
    <scope>NUCLEOTIDE SEQUENCE</scope>
    <source>
        <strain evidence="2">CGMCC 1.16548</strain>
    </source>
</reference>